<protein>
    <recommendedName>
        <fullName evidence="3">DUF5405 domain-containing protein</fullName>
    </recommendedName>
</protein>
<evidence type="ECO:0000313" key="1">
    <source>
        <dbReference type="EMBL" id="ORJ50589.1"/>
    </source>
</evidence>
<sequence>MNLRFFCKCRFMFNSNREKAVAITESERLIQISDDIVRRAEIICKITNPSNSDRYKDKSLISDMKRHAALLEQAIKSLRK</sequence>
<evidence type="ECO:0000313" key="2">
    <source>
        <dbReference type="Proteomes" id="UP000192521"/>
    </source>
</evidence>
<dbReference type="EMBL" id="MWPR01000011">
    <property type="protein sequence ID" value="ORJ50589.1"/>
    <property type="molecule type" value="Genomic_DNA"/>
</dbReference>
<dbReference type="Proteomes" id="UP000192521">
    <property type="component" value="Unassembled WGS sequence"/>
</dbReference>
<gene>
    <name evidence="1" type="ORF">B2M27_09965</name>
</gene>
<organism evidence="1 2">
    <name type="scientific">Kluyvera intermedia</name>
    <name type="common">Enterobacter intermedius</name>
    <dbReference type="NCBI Taxonomy" id="61648"/>
    <lineage>
        <taxon>Bacteria</taxon>
        <taxon>Pseudomonadati</taxon>
        <taxon>Pseudomonadota</taxon>
        <taxon>Gammaproteobacteria</taxon>
        <taxon>Enterobacterales</taxon>
        <taxon>Enterobacteriaceae</taxon>
        <taxon>Kluyvera</taxon>
    </lineage>
</organism>
<proteinExistence type="predicted"/>
<accession>A0ABX3UH08</accession>
<evidence type="ECO:0008006" key="3">
    <source>
        <dbReference type="Google" id="ProtNLM"/>
    </source>
</evidence>
<name>A0ABX3UH08_KLUIN</name>
<keyword evidence="2" id="KW-1185">Reference proteome</keyword>
<reference evidence="1 2" key="1">
    <citation type="submission" date="2017-02" db="EMBL/GenBank/DDBJ databases">
        <title>Draft genome sequence of a Kluyvera intermedia isolate from a patient with a pancreatic abscess.</title>
        <authorList>
            <person name="Thele R."/>
        </authorList>
    </citation>
    <scope>NUCLEOTIDE SEQUENCE [LARGE SCALE GENOMIC DNA]</scope>
    <source>
        <strain evidence="1 2">FOSA7093</strain>
    </source>
</reference>
<comment type="caution">
    <text evidence="1">The sequence shown here is derived from an EMBL/GenBank/DDBJ whole genome shotgun (WGS) entry which is preliminary data.</text>
</comment>